<protein>
    <recommendedName>
        <fullName evidence="1">Immunity protein 40 domain-containing protein</fullName>
    </recommendedName>
</protein>
<comment type="caution">
    <text evidence="2">The sequence shown here is derived from an EMBL/GenBank/DDBJ whole genome shotgun (WGS) entry which is preliminary data.</text>
</comment>
<dbReference type="STRING" id="1090322.MettiDRAFT_2820"/>
<dbReference type="AlphaFoldDB" id="W9DRD6"/>
<keyword evidence="3" id="KW-1185">Reference proteome</keyword>
<feature type="domain" description="Immunity protein 40" evidence="1">
    <location>
        <begin position="15"/>
        <end position="69"/>
    </location>
</feature>
<proteinExistence type="predicted"/>
<organism evidence="2 3">
    <name type="scientific">Methanolobus tindarius DSM 2278</name>
    <dbReference type="NCBI Taxonomy" id="1090322"/>
    <lineage>
        <taxon>Archaea</taxon>
        <taxon>Methanobacteriati</taxon>
        <taxon>Methanobacteriota</taxon>
        <taxon>Stenosarchaea group</taxon>
        <taxon>Methanomicrobia</taxon>
        <taxon>Methanosarcinales</taxon>
        <taxon>Methanosarcinaceae</taxon>
        <taxon>Methanolobus</taxon>
    </lineage>
</organism>
<dbReference type="Proteomes" id="UP000019483">
    <property type="component" value="Unassembled WGS sequence"/>
</dbReference>
<gene>
    <name evidence="2" type="ORF">MettiDRAFT_2820</name>
</gene>
<dbReference type="RefSeq" id="WP_023846456.1">
    <property type="nucleotide sequence ID" value="NZ_AZAJ01000001.1"/>
</dbReference>
<reference evidence="2 3" key="1">
    <citation type="submission" date="2013-08" db="EMBL/GenBank/DDBJ databases">
        <authorList>
            <consortium name="DOE Joint Genome Institute"/>
            <person name="Eisen J."/>
            <person name="Huntemann M."/>
            <person name="Han J."/>
            <person name="Chen A."/>
            <person name="Kyrpides N."/>
            <person name="Mavromatis K."/>
            <person name="Markowitz V."/>
            <person name="Palaniappan K."/>
            <person name="Ivanova N."/>
            <person name="Schaumberg A."/>
            <person name="Pati A."/>
            <person name="Liolios K."/>
            <person name="Nordberg H.P."/>
            <person name="Cantor M.N."/>
            <person name="Hua S.X."/>
            <person name="Woyke T."/>
        </authorList>
    </citation>
    <scope>NUCLEOTIDE SEQUENCE [LARGE SCALE GENOMIC DNA]</scope>
    <source>
        <strain evidence="2 3">DSM 2278</strain>
    </source>
</reference>
<evidence type="ECO:0000259" key="1">
    <source>
        <dbReference type="Pfam" id="PF15569"/>
    </source>
</evidence>
<evidence type="ECO:0000313" key="3">
    <source>
        <dbReference type="Proteomes" id="UP000019483"/>
    </source>
</evidence>
<sequence length="130" mass="15480">MLEKAIDLNKAYSEGYYKLAWKNDDAIEVINFFVEHGFVIIGGYAYILKNDEFEFLGDNWTFKPANEDEKIISRNGVRYVTYDFNYNNCFEKEQILEDSVKKAKDYIKFYVSRNGEYNSYFSVVFKFLEI</sequence>
<accession>W9DRD6</accession>
<dbReference type="InterPro" id="IPR029080">
    <property type="entry name" value="Imm40"/>
</dbReference>
<dbReference type="EMBL" id="AZAJ01000001">
    <property type="protein sequence ID" value="ETA69324.1"/>
    <property type="molecule type" value="Genomic_DNA"/>
</dbReference>
<name>W9DRD6_METTI</name>
<evidence type="ECO:0000313" key="2">
    <source>
        <dbReference type="EMBL" id="ETA69324.1"/>
    </source>
</evidence>
<dbReference type="Pfam" id="PF15569">
    <property type="entry name" value="Imm40"/>
    <property type="match status" value="1"/>
</dbReference>